<dbReference type="NCBIfam" id="TIGR01023">
    <property type="entry name" value="rpmG_bact"/>
    <property type="match status" value="1"/>
</dbReference>
<gene>
    <name evidence="5" type="primary">rpmG</name>
    <name evidence="6" type="ORF">HMPREF3221_00695</name>
</gene>
<evidence type="ECO:0000256" key="5">
    <source>
        <dbReference type="HAMAP-Rule" id="MF_00294"/>
    </source>
</evidence>
<keyword evidence="2 5" id="KW-0689">Ribosomal protein</keyword>
<dbReference type="Proteomes" id="UP000070401">
    <property type="component" value="Unassembled WGS sequence"/>
</dbReference>
<dbReference type="EMBL" id="LRPY01000063">
    <property type="protein sequence ID" value="KXA23742.1"/>
    <property type="molecule type" value="Genomic_DNA"/>
</dbReference>
<protein>
    <recommendedName>
        <fullName evidence="4 5">Large ribosomal subunit protein bL33</fullName>
    </recommendedName>
</protein>
<dbReference type="NCBIfam" id="NF001860">
    <property type="entry name" value="PRK00595.1"/>
    <property type="match status" value="1"/>
</dbReference>
<dbReference type="Pfam" id="PF00471">
    <property type="entry name" value="Ribosomal_L33"/>
    <property type="match status" value="1"/>
</dbReference>
<dbReference type="HAMAP" id="MF_00294">
    <property type="entry name" value="Ribosomal_bL33"/>
    <property type="match status" value="1"/>
</dbReference>
<reference evidence="7" key="1">
    <citation type="submission" date="2016-01" db="EMBL/GenBank/DDBJ databases">
        <authorList>
            <person name="Mitreva M."/>
            <person name="Pepin K.H."/>
            <person name="Mihindukulasuriya K.A."/>
            <person name="Fulton R."/>
            <person name="Fronick C."/>
            <person name="O'Laughlin M."/>
            <person name="Miner T."/>
            <person name="Herter B."/>
            <person name="Rosa B.A."/>
            <person name="Cordes M."/>
            <person name="Tomlinson C."/>
            <person name="Wollam A."/>
            <person name="Palsikar V.B."/>
            <person name="Mardis E.R."/>
            <person name="Wilson R.K."/>
        </authorList>
    </citation>
    <scope>NUCLEOTIDE SEQUENCE [LARGE SCALE GENOMIC DNA]</scope>
    <source>
        <strain evidence="7">MJR7757B</strain>
    </source>
</reference>
<proteinExistence type="inferred from homology"/>
<evidence type="ECO:0000256" key="1">
    <source>
        <dbReference type="ARBA" id="ARBA00007596"/>
    </source>
</evidence>
<dbReference type="PANTHER" id="PTHR43168">
    <property type="entry name" value="50S RIBOSOMAL PROTEIN L33, CHLOROPLASTIC"/>
    <property type="match status" value="1"/>
</dbReference>
<evidence type="ECO:0000256" key="4">
    <source>
        <dbReference type="ARBA" id="ARBA00035176"/>
    </source>
</evidence>
<sequence>MQMRVQVILECTETKLRHYTTTKNKKTHPERLEMMKYNPVLKRHTLYKETKK</sequence>
<dbReference type="GO" id="GO:0005737">
    <property type="term" value="C:cytoplasm"/>
    <property type="evidence" value="ECO:0007669"/>
    <property type="project" value="UniProtKB-ARBA"/>
</dbReference>
<dbReference type="SUPFAM" id="SSF57829">
    <property type="entry name" value="Zn-binding ribosomal proteins"/>
    <property type="match status" value="1"/>
</dbReference>
<evidence type="ECO:0000256" key="2">
    <source>
        <dbReference type="ARBA" id="ARBA00022980"/>
    </source>
</evidence>
<keyword evidence="7" id="KW-1185">Reference proteome</keyword>
<dbReference type="InterPro" id="IPR011332">
    <property type="entry name" value="Ribosomal_zn-bd"/>
</dbReference>
<accession>A0A133P5D2</accession>
<dbReference type="PANTHER" id="PTHR43168:SF2">
    <property type="entry name" value="LARGE RIBOSOMAL SUBUNIT PROTEIN BL33C"/>
    <property type="match status" value="1"/>
</dbReference>
<keyword evidence="3 5" id="KW-0687">Ribonucleoprotein</keyword>
<comment type="caution">
    <text evidence="6">The sequence shown here is derived from an EMBL/GenBank/DDBJ whole genome shotgun (WGS) entry which is preliminary data.</text>
</comment>
<evidence type="ECO:0000313" key="7">
    <source>
        <dbReference type="Proteomes" id="UP000070401"/>
    </source>
</evidence>
<dbReference type="GO" id="GO:0003735">
    <property type="term" value="F:structural constituent of ribosome"/>
    <property type="evidence" value="ECO:0007669"/>
    <property type="project" value="InterPro"/>
</dbReference>
<dbReference type="GO" id="GO:0006412">
    <property type="term" value="P:translation"/>
    <property type="evidence" value="ECO:0007669"/>
    <property type="project" value="UniProtKB-UniRule"/>
</dbReference>
<dbReference type="GO" id="GO:1990904">
    <property type="term" value="C:ribonucleoprotein complex"/>
    <property type="evidence" value="ECO:0007669"/>
    <property type="project" value="UniProtKB-KW"/>
</dbReference>
<dbReference type="NCBIfam" id="NF001764">
    <property type="entry name" value="PRK00504.1"/>
    <property type="match status" value="1"/>
</dbReference>
<dbReference type="InterPro" id="IPR038584">
    <property type="entry name" value="Ribosomal_bL33_sf"/>
</dbReference>
<dbReference type="PATRIC" id="fig|851.8.peg.701"/>
<dbReference type="InterPro" id="IPR001705">
    <property type="entry name" value="Ribosomal_bL33"/>
</dbReference>
<dbReference type="eggNOG" id="COG0267">
    <property type="taxonomic scope" value="Bacteria"/>
</dbReference>
<evidence type="ECO:0000313" key="6">
    <source>
        <dbReference type="EMBL" id="KXA23742.1"/>
    </source>
</evidence>
<dbReference type="AlphaFoldDB" id="A0A133P5D2"/>
<organism evidence="6 7">
    <name type="scientific">Fusobacterium nucleatum</name>
    <dbReference type="NCBI Taxonomy" id="851"/>
    <lineage>
        <taxon>Bacteria</taxon>
        <taxon>Fusobacteriati</taxon>
        <taxon>Fusobacteriota</taxon>
        <taxon>Fusobacteriia</taxon>
        <taxon>Fusobacteriales</taxon>
        <taxon>Fusobacteriaceae</taxon>
        <taxon>Fusobacterium</taxon>
    </lineage>
</organism>
<name>A0A133P5D2_FUSNU</name>
<evidence type="ECO:0000256" key="3">
    <source>
        <dbReference type="ARBA" id="ARBA00023274"/>
    </source>
</evidence>
<comment type="similarity">
    <text evidence="1 5">Belongs to the bacterial ribosomal protein bL33 family.</text>
</comment>
<dbReference type="GO" id="GO:0005840">
    <property type="term" value="C:ribosome"/>
    <property type="evidence" value="ECO:0007669"/>
    <property type="project" value="UniProtKB-KW"/>
</dbReference>
<dbReference type="STRING" id="1408287.GCA_000493815_01270"/>
<dbReference type="Gene3D" id="2.20.28.120">
    <property type="entry name" value="Ribosomal protein L33"/>
    <property type="match status" value="1"/>
</dbReference>